<gene>
    <name evidence="1" type="ORF">CEXT_750521</name>
</gene>
<dbReference type="Proteomes" id="UP001054945">
    <property type="component" value="Unassembled WGS sequence"/>
</dbReference>
<evidence type="ECO:0000313" key="2">
    <source>
        <dbReference type="Proteomes" id="UP001054945"/>
    </source>
</evidence>
<protein>
    <submittedName>
        <fullName evidence="1">Uncharacterized protein</fullName>
    </submittedName>
</protein>
<comment type="caution">
    <text evidence="1">The sequence shown here is derived from an EMBL/GenBank/DDBJ whole genome shotgun (WGS) entry which is preliminary data.</text>
</comment>
<sequence length="136" mass="15560">MNKKERKKRKEGAKGRREAKRRGKKGWILKESVCCVKWRLWQCTHMDVASDQMDDIQPERSVGSRTSLFWRLIAHNVLSLSRRDIFSAVINGSFTKCSKCYSREGNCYSVSICEAILPAEIVLIAGQKILKHLSSS</sequence>
<accession>A0AAV4TL48</accession>
<reference evidence="1 2" key="1">
    <citation type="submission" date="2021-06" db="EMBL/GenBank/DDBJ databases">
        <title>Caerostris extrusa draft genome.</title>
        <authorList>
            <person name="Kono N."/>
            <person name="Arakawa K."/>
        </authorList>
    </citation>
    <scope>NUCLEOTIDE SEQUENCE [LARGE SCALE GENOMIC DNA]</scope>
</reference>
<evidence type="ECO:0000313" key="1">
    <source>
        <dbReference type="EMBL" id="GIY47070.1"/>
    </source>
</evidence>
<keyword evidence="2" id="KW-1185">Reference proteome</keyword>
<dbReference type="EMBL" id="BPLR01011520">
    <property type="protein sequence ID" value="GIY47070.1"/>
    <property type="molecule type" value="Genomic_DNA"/>
</dbReference>
<organism evidence="1 2">
    <name type="scientific">Caerostris extrusa</name>
    <name type="common">Bark spider</name>
    <name type="synonym">Caerostris bankana</name>
    <dbReference type="NCBI Taxonomy" id="172846"/>
    <lineage>
        <taxon>Eukaryota</taxon>
        <taxon>Metazoa</taxon>
        <taxon>Ecdysozoa</taxon>
        <taxon>Arthropoda</taxon>
        <taxon>Chelicerata</taxon>
        <taxon>Arachnida</taxon>
        <taxon>Araneae</taxon>
        <taxon>Araneomorphae</taxon>
        <taxon>Entelegynae</taxon>
        <taxon>Araneoidea</taxon>
        <taxon>Araneidae</taxon>
        <taxon>Caerostris</taxon>
    </lineage>
</organism>
<proteinExistence type="predicted"/>
<dbReference type="AlphaFoldDB" id="A0AAV4TL48"/>
<name>A0AAV4TL48_CAEEX</name>